<evidence type="ECO:0000313" key="21">
    <source>
        <dbReference type="Proteomes" id="UP000030693"/>
    </source>
</evidence>
<evidence type="ECO:0000256" key="12">
    <source>
        <dbReference type="ARBA" id="ARBA00023098"/>
    </source>
</evidence>
<dbReference type="eggNOG" id="KOG1435">
    <property type="taxonomic scope" value="Eukaryota"/>
</dbReference>
<evidence type="ECO:0000256" key="11">
    <source>
        <dbReference type="ARBA" id="ARBA00023011"/>
    </source>
</evidence>
<feature type="transmembrane region" description="Helical" evidence="19">
    <location>
        <begin position="65"/>
        <end position="85"/>
    </location>
</feature>
<evidence type="ECO:0000256" key="10">
    <source>
        <dbReference type="ARBA" id="ARBA00023002"/>
    </source>
</evidence>
<gene>
    <name evidence="20" type="ORF">H696_02788</name>
</gene>
<evidence type="ECO:0000256" key="8">
    <source>
        <dbReference type="ARBA" id="ARBA00022955"/>
    </source>
</evidence>
<accession>A0A058Z8L4</accession>
<keyword evidence="9 19" id="KW-1133">Transmembrane helix</keyword>
<evidence type="ECO:0000256" key="7">
    <source>
        <dbReference type="ARBA" id="ARBA00022857"/>
    </source>
</evidence>
<evidence type="ECO:0000256" key="4">
    <source>
        <dbReference type="ARBA" id="ARBA00022548"/>
    </source>
</evidence>
<keyword evidence="6" id="KW-0152">Cholesterol biosynthesis</keyword>
<feature type="transmembrane region" description="Helical" evidence="19">
    <location>
        <begin position="289"/>
        <end position="308"/>
    </location>
</feature>
<evidence type="ECO:0000256" key="18">
    <source>
        <dbReference type="SAM" id="MobiDB-lite"/>
    </source>
</evidence>
<evidence type="ECO:0000256" key="9">
    <source>
        <dbReference type="ARBA" id="ARBA00022989"/>
    </source>
</evidence>
<dbReference type="GO" id="GO:0005789">
    <property type="term" value="C:endoplasmic reticulum membrane"/>
    <property type="evidence" value="ECO:0007669"/>
    <property type="project" value="TreeGrafter"/>
</dbReference>
<dbReference type="InterPro" id="IPR001171">
    <property type="entry name" value="ERG24_DHCR-like"/>
</dbReference>
<evidence type="ECO:0000256" key="14">
    <source>
        <dbReference type="ARBA" id="ARBA00023166"/>
    </source>
</evidence>
<comment type="subcellular location">
    <subcellularLocation>
        <location evidence="1">Membrane</location>
        <topology evidence="1">Multi-pass membrane protein</topology>
    </subcellularLocation>
</comment>
<evidence type="ECO:0000256" key="3">
    <source>
        <dbReference type="ARBA" id="ARBA00022516"/>
    </source>
</evidence>
<dbReference type="EC" id="1.3.1.21" evidence="16"/>
<dbReference type="STRING" id="691883.A0A058Z8L4"/>
<organism evidence="20">
    <name type="scientific">Fonticula alba</name>
    <name type="common">Slime mold</name>
    <dbReference type="NCBI Taxonomy" id="691883"/>
    <lineage>
        <taxon>Eukaryota</taxon>
        <taxon>Rotosphaerida</taxon>
        <taxon>Fonticulaceae</taxon>
        <taxon>Fonticula</taxon>
    </lineage>
</organism>
<evidence type="ECO:0000256" key="13">
    <source>
        <dbReference type="ARBA" id="ARBA00023136"/>
    </source>
</evidence>
<evidence type="ECO:0000256" key="15">
    <source>
        <dbReference type="ARBA" id="ARBA00023221"/>
    </source>
</evidence>
<evidence type="ECO:0000256" key="16">
    <source>
        <dbReference type="ARBA" id="ARBA00038851"/>
    </source>
</evidence>
<dbReference type="PANTHER" id="PTHR21257:SF38">
    <property type="entry name" value="7-DEHYDROCHOLESTEROL REDUCTASE"/>
    <property type="match status" value="1"/>
</dbReference>
<evidence type="ECO:0000256" key="17">
    <source>
        <dbReference type="ARBA" id="ARBA00042688"/>
    </source>
</evidence>
<keyword evidence="14" id="KW-1207">Sterol metabolism</keyword>
<evidence type="ECO:0000256" key="6">
    <source>
        <dbReference type="ARBA" id="ARBA00022778"/>
    </source>
</evidence>
<dbReference type="OMA" id="WGKPAEC"/>
<dbReference type="Pfam" id="PF01222">
    <property type="entry name" value="ERG4_ERG24"/>
    <property type="match status" value="1"/>
</dbReference>
<proteinExistence type="inferred from homology"/>
<dbReference type="PANTHER" id="PTHR21257">
    <property type="entry name" value="DELTA(14)-STEROL REDUCTASE"/>
    <property type="match status" value="1"/>
</dbReference>
<dbReference type="RefSeq" id="XP_009494962.1">
    <property type="nucleotide sequence ID" value="XM_009496687.1"/>
</dbReference>
<keyword evidence="8" id="KW-0752">Steroid biosynthesis</keyword>
<evidence type="ECO:0000256" key="19">
    <source>
        <dbReference type="SAM" id="Phobius"/>
    </source>
</evidence>
<keyword evidence="5 19" id="KW-0812">Transmembrane</keyword>
<keyword evidence="10" id="KW-0560">Oxidoreductase</keyword>
<evidence type="ECO:0000313" key="20">
    <source>
        <dbReference type="EMBL" id="KCV70446.1"/>
    </source>
</evidence>
<reference evidence="20" key="1">
    <citation type="submission" date="2013-04" db="EMBL/GenBank/DDBJ databases">
        <title>The Genome Sequence of Fonticula alba ATCC 38817.</title>
        <authorList>
            <consortium name="The Broad Institute Genomics Platform"/>
            <person name="Russ C."/>
            <person name="Cuomo C."/>
            <person name="Burger G."/>
            <person name="Gray M.W."/>
            <person name="Holland P.W.H."/>
            <person name="King N."/>
            <person name="Lang F.B.F."/>
            <person name="Roger A.J."/>
            <person name="Ruiz-Trillo I."/>
            <person name="Brown M."/>
            <person name="Walker B."/>
            <person name="Young S."/>
            <person name="Zeng Q."/>
            <person name="Gargeya S."/>
            <person name="Fitzgerald M."/>
            <person name="Haas B."/>
            <person name="Abouelleil A."/>
            <person name="Allen A.W."/>
            <person name="Alvarado L."/>
            <person name="Arachchi H.M."/>
            <person name="Berlin A.M."/>
            <person name="Chapman S.B."/>
            <person name="Gainer-Dewar J."/>
            <person name="Goldberg J."/>
            <person name="Griggs A."/>
            <person name="Gujja S."/>
            <person name="Hansen M."/>
            <person name="Howarth C."/>
            <person name="Imamovic A."/>
            <person name="Ireland A."/>
            <person name="Larimer J."/>
            <person name="McCowan C."/>
            <person name="Murphy C."/>
            <person name="Pearson M."/>
            <person name="Poon T.W."/>
            <person name="Priest M."/>
            <person name="Roberts A."/>
            <person name="Saif S."/>
            <person name="Shea T."/>
            <person name="Sisk P."/>
            <person name="Sykes S."/>
            <person name="Wortman J."/>
            <person name="Nusbaum C."/>
            <person name="Birren B."/>
        </authorList>
    </citation>
    <scope>NUCLEOTIDE SEQUENCE [LARGE SCALE GENOMIC DNA]</scope>
    <source>
        <strain evidence="20">ATCC 38817</strain>
    </source>
</reference>
<evidence type="ECO:0000256" key="1">
    <source>
        <dbReference type="ARBA" id="ARBA00004141"/>
    </source>
</evidence>
<feature type="region of interest" description="Disordered" evidence="18">
    <location>
        <begin position="1"/>
        <end position="27"/>
    </location>
</feature>
<dbReference type="GO" id="GO:0047598">
    <property type="term" value="F:7-dehydrocholesterol reductase activity"/>
    <property type="evidence" value="ECO:0007669"/>
    <property type="project" value="UniProtKB-EC"/>
</dbReference>
<keyword evidence="7" id="KW-0521">NADP</keyword>
<keyword evidence="3" id="KW-0444">Lipid biosynthesis</keyword>
<keyword evidence="12" id="KW-0443">Lipid metabolism</keyword>
<keyword evidence="21" id="KW-1185">Reference proteome</keyword>
<dbReference type="GeneID" id="20527513"/>
<keyword evidence="15" id="KW-0753">Steroid metabolism</keyword>
<dbReference type="GO" id="GO:0016132">
    <property type="term" value="P:brassinosteroid biosynthetic process"/>
    <property type="evidence" value="ECO:0007669"/>
    <property type="project" value="TreeGrafter"/>
</dbReference>
<feature type="transmembrane region" description="Helical" evidence="19">
    <location>
        <begin position="165"/>
        <end position="184"/>
    </location>
</feature>
<feature type="transmembrane region" description="Helical" evidence="19">
    <location>
        <begin position="196"/>
        <end position="213"/>
    </location>
</feature>
<dbReference type="Gene3D" id="1.20.120.1630">
    <property type="match status" value="1"/>
</dbReference>
<keyword evidence="13 19" id="KW-0472">Membrane</keyword>
<keyword evidence="11" id="KW-0756">Sterol biosynthesis</keyword>
<feature type="transmembrane region" description="Helical" evidence="19">
    <location>
        <begin position="358"/>
        <end position="378"/>
    </location>
</feature>
<name>A0A058Z8L4_FONAL</name>
<evidence type="ECO:0000256" key="5">
    <source>
        <dbReference type="ARBA" id="ARBA00022692"/>
    </source>
</evidence>
<dbReference type="OrthoDB" id="5326588at2759"/>
<comment type="similarity">
    <text evidence="2">Belongs to the ERG4/ERG24 family.</text>
</comment>
<feature type="transmembrane region" description="Helical" evidence="19">
    <location>
        <begin position="125"/>
        <end position="144"/>
    </location>
</feature>
<feature type="compositionally biased region" description="Polar residues" evidence="18">
    <location>
        <begin position="14"/>
        <end position="26"/>
    </location>
</feature>
<sequence length="501" mass="56721">MSLSTLTTRPRRTGVSSPTDTPSLKSRSVETLAAPAPDAATAAASTAAAAADQPKSLFMAFYENVIHRTVAPLFLMLATLLWVPFCIHTVTQLDGSYARLIEFIASEGLVNAYRKCYVAPDATTYGILIVFSVFQLVLMFALPGRRVAGPESEGGFTPIYRANGVAAYLVTCISLVAVHFSGLFDVSRVYDQLPQIFSLTVPGIFVFCLLLYVKGALLPSNRHSSKLAPGEDNPDFGLSGNPILDFYAGTELYPYIGPLNLKFYTNCRWGMMTWPTLIIVYAIKQYTMLGHLSNPMIMSVTIQLVYLFKFFHWEMGYMATLDIMHDRLGYYICWGIFCLVPSLYTLCTNYLVNHPYEISNLTCFLGTVFGISLVALEYHIDMERVHFRNAKGKDKIWGRLPRHVVAKYIAADGTERTSLLLADGFWGLSRHINYAFEIAMTFVWTVPFQFNHIMPYSYVIFLTGLLLHRLYRDEVRCSQKYGEHYEEYRRLVPYYLIPYVF</sequence>
<feature type="transmembrane region" description="Helical" evidence="19">
    <location>
        <begin position="328"/>
        <end position="352"/>
    </location>
</feature>
<feature type="transmembrane region" description="Helical" evidence="19">
    <location>
        <begin position="453"/>
        <end position="471"/>
    </location>
</feature>
<evidence type="ECO:0000256" key="2">
    <source>
        <dbReference type="ARBA" id="ARBA00005402"/>
    </source>
</evidence>
<dbReference type="Proteomes" id="UP000030693">
    <property type="component" value="Unassembled WGS sequence"/>
</dbReference>
<dbReference type="GO" id="GO:0006695">
    <property type="term" value="P:cholesterol biosynthetic process"/>
    <property type="evidence" value="ECO:0007669"/>
    <property type="project" value="UniProtKB-KW"/>
</dbReference>
<protein>
    <recommendedName>
        <fullName evidence="16">7-dehydrocholesterol reductase</fullName>
        <ecNumber evidence="16">1.3.1.21</ecNumber>
    </recommendedName>
    <alternativeName>
        <fullName evidence="17">Sterol Delta(7)-reductase</fullName>
    </alternativeName>
</protein>
<dbReference type="AlphaFoldDB" id="A0A058Z8L4"/>
<dbReference type="EMBL" id="KB932204">
    <property type="protein sequence ID" value="KCV70446.1"/>
    <property type="molecule type" value="Genomic_DNA"/>
</dbReference>
<keyword evidence="4" id="KW-0153">Cholesterol metabolism</keyword>